<sequence length="82" mass="9536">MECWKYGEREGERERGGNKDKEAENVKSREAKLVEGVIVQIGWFPHEDVRREIHDSIKHRRRIATLGGTGYLSVDSLPLLRF</sequence>
<organism evidence="1 2">
    <name type="scientific">Dallia pectoralis</name>
    <name type="common">Alaska blackfish</name>
    <dbReference type="NCBI Taxonomy" id="75939"/>
    <lineage>
        <taxon>Eukaryota</taxon>
        <taxon>Metazoa</taxon>
        <taxon>Chordata</taxon>
        <taxon>Craniata</taxon>
        <taxon>Vertebrata</taxon>
        <taxon>Euteleostomi</taxon>
        <taxon>Actinopterygii</taxon>
        <taxon>Neopterygii</taxon>
        <taxon>Teleostei</taxon>
        <taxon>Protacanthopterygii</taxon>
        <taxon>Esociformes</taxon>
        <taxon>Umbridae</taxon>
        <taxon>Dallia</taxon>
    </lineage>
</organism>
<dbReference type="EMBL" id="CM055753">
    <property type="protein sequence ID" value="KAJ7991436.1"/>
    <property type="molecule type" value="Genomic_DNA"/>
</dbReference>
<protein>
    <submittedName>
        <fullName evidence="1">Uncharacterized protein</fullName>
    </submittedName>
</protein>
<proteinExistence type="predicted"/>
<comment type="caution">
    <text evidence="1">The sequence shown here is derived from an EMBL/GenBank/DDBJ whole genome shotgun (WGS) entry which is preliminary data.</text>
</comment>
<dbReference type="Proteomes" id="UP001157502">
    <property type="component" value="Chromosome 26"/>
</dbReference>
<accession>A0ACC2FJA3</accession>
<reference evidence="1" key="1">
    <citation type="submission" date="2021-05" db="EMBL/GenBank/DDBJ databases">
        <authorList>
            <person name="Pan Q."/>
            <person name="Jouanno E."/>
            <person name="Zahm M."/>
            <person name="Klopp C."/>
            <person name="Cabau C."/>
            <person name="Louis A."/>
            <person name="Berthelot C."/>
            <person name="Parey E."/>
            <person name="Roest Crollius H."/>
            <person name="Montfort J."/>
            <person name="Robinson-Rechavi M."/>
            <person name="Bouchez O."/>
            <person name="Lampietro C."/>
            <person name="Lopez Roques C."/>
            <person name="Donnadieu C."/>
            <person name="Postlethwait J."/>
            <person name="Bobe J."/>
            <person name="Dillon D."/>
            <person name="Chandos A."/>
            <person name="von Hippel F."/>
            <person name="Guiguen Y."/>
        </authorList>
    </citation>
    <scope>NUCLEOTIDE SEQUENCE</scope>
    <source>
        <strain evidence="1">YG-Jan2019</strain>
    </source>
</reference>
<evidence type="ECO:0000313" key="2">
    <source>
        <dbReference type="Proteomes" id="UP001157502"/>
    </source>
</evidence>
<keyword evidence="2" id="KW-1185">Reference proteome</keyword>
<gene>
    <name evidence="1" type="ORF">DPEC_G00283840</name>
</gene>
<evidence type="ECO:0000313" key="1">
    <source>
        <dbReference type="EMBL" id="KAJ7991436.1"/>
    </source>
</evidence>
<name>A0ACC2FJA3_DALPE</name>